<proteinExistence type="predicted"/>
<evidence type="ECO:0000313" key="1">
    <source>
        <dbReference type="EMBL" id="NCJ05575.1"/>
    </source>
</evidence>
<evidence type="ECO:0000313" key="2">
    <source>
        <dbReference type="Proteomes" id="UP000607397"/>
    </source>
</evidence>
<dbReference type="Gene3D" id="3.60.15.10">
    <property type="entry name" value="Ribonuclease Z/Hydroxyacylglutathione hydrolase-like"/>
    <property type="match status" value="1"/>
</dbReference>
<dbReference type="Pfam" id="PF13483">
    <property type="entry name" value="Lactamase_B_3"/>
    <property type="match status" value="1"/>
</dbReference>
<dbReference type="SUPFAM" id="SSF56281">
    <property type="entry name" value="Metallo-hydrolase/oxidoreductase"/>
    <property type="match status" value="1"/>
</dbReference>
<gene>
    <name evidence="1" type="ORF">GS597_03430</name>
</gene>
<dbReference type="RefSeq" id="WP_161824041.1">
    <property type="nucleotide sequence ID" value="NZ_WVIC01000004.1"/>
</dbReference>
<reference evidence="1" key="1">
    <citation type="submission" date="2019-12" db="EMBL/GenBank/DDBJ databases">
        <title>High-Quality draft genome sequences of three cyanobacteria isolated from the limestone walls of the Old Cathedral of Coimbra.</title>
        <authorList>
            <person name="Tiago I."/>
            <person name="Soares F."/>
            <person name="Portugal A."/>
        </authorList>
    </citation>
    <scope>NUCLEOTIDE SEQUENCE [LARGE SCALE GENOMIC DNA]</scope>
    <source>
        <strain evidence="1">C</strain>
    </source>
</reference>
<name>A0A8K2A6Y5_9CYAN</name>
<dbReference type="InterPro" id="IPR036866">
    <property type="entry name" value="RibonucZ/Hydroxyglut_hydro"/>
</dbReference>
<comment type="caution">
    <text evidence="1">The sequence shown here is derived from an EMBL/GenBank/DDBJ whole genome shotgun (WGS) entry which is preliminary data.</text>
</comment>
<dbReference type="Proteomes" id="UP000607397">
    <property type="component" value="Unassembled WGS sequence"/>
</dbReference>
<protein>
    <submittedName>
        <fullName evidence="1">MBL fold metallo-hydrolase</fullName>
    </submittedName>
</protein>
<organism evidence="1 2">
    <name type="scientific">Petrachloros mirabilis ULC683</name>
    <dbReference type="NCBI Taxonomy" id="2781853"/>
    <lineage>
        <taxon>Bacteria</taxon>
        <taxon>Bacillati</taxon>
        <taxon>Cyanobacteriota</taxon>
        <taxon>Cyanophyceae</taxon>
        <taxon>Synechococcales</taxon>
        <taxon>Petrachlorosaceae</taxon>
        <taxon>Petrachloros</taxon>
        <taxon>Petrachloros mirabilis</taxon>
    </lineage>
</organism>
<dbReference type="PANTHER" id="PTHR36142">
    <property type="entry name" value="METALLO-HYDROLASE/OXIDOREDUCTASE SUPERFAMILY PROTEIN"/>
    <property type="match status" value="1"/>
</dbReference>
<sequence length="255" mass="27484">MHLTWLDSNSWLIEMAQQRILLDPWLVGPLVFGNTPWFFKGEKNRPPSIPEAVDGILLSQGLPDHAHPETLKQLDHQIPVIGSANAAKVVQDLGYIQVTALAHGERTQLANLEILALPGAPIGPFLVENGYLLKDLEQGTTLYYEPHGYHAAALQDLGSVDVVITPLTSLSLPLVGAFIRGGEVALQPVEWLKPQVILSTTTGAGSDVEFSGFLNPFITEADGPEVFQGLLADRNLSTQVLTPKPGQRVAVPLAG</sequence>
<dbReference type="EMBL" id="WVIC01000004">
    <property type="protein sequence ID" value="NCJ05575.1"/>
    <property type="molecule type" value="Genomic_DNA"/>
</dbReference>
<dbReference type="AlphaFoldDB" id="A0A8K2A6Y5"/>
<keyword evidence="2" id="KW-1185">Reference proteome</keyword>
<dbReference type="PANTHER" id="PTHR36142:SF2">
    <property type="entry name" value="METALLO-HYDROLASE_OXIDOREDUCTASE SUPERFAMILY PROTEIN"/>
    <property type="match status" value="1"/>
</dbReference>
<accession>A0A8K2A6Y5</accession>